<evidence type="ECO:0000313" key="4">
    <source>
        <dbReference type="EMBL" id="TXG69259.1"/>
    </source>
</evidence>
<keyword evidence="1" id="KW-0862">Zinc</keyword>
<name>A0A5C7IJL3_9ROSI</name>
<dbReference type="PANTHER" id="PTHR31286">
    <property type="entry name" value="GLYCINE-RICH CELL WALL STRUCTURAL PROTEIN 1.8-LIKE"/>
    <property type="match status" value="1"/>
</dbReference>
<dbReference type="Pfam" id="PF14392">
    <property type="entry name" value="zf-CCHC_4"/>
    <property type="match status" value="1"/>
</dbReference>
<comment type="caution">
    <text evidence="4">The sequence shown here is derived from an EMBL/GenBank/DDBJ whole genome shotgun (WGS) entry which is preliminary data.</text>
</comment>
<dbReference type="InterPro" id="IPR025836">
    <property type="entry name" value="Zn_knuckle_CX2CX4HX4C"/>
</dbReference>
<sequence length="534" mass="60247">MWTHAGTKIKAELIDTIEEIKVLEEMKARLISMNEENDYEIAKLKSSDFVKLELVFEYRSRLSRYECKSGLAVLGLANMSANEIARLCENLSIKDEDREIHQISEDVGEEGVQDVDHCLVGKVLSGKRVNREAFISVIEHLWNPFGKVEIESVGENVFMFHFQNPEDRSRVWQRGPWHFDKSLIVLEMPEGTGEIAKLRFNKADFWVQIHDIPIMCMNRRSAKWLAEQIGEVIEIPSESRDCWGKFLRVKVRIDISRPLKRWLRLSLDKSGNVVVVGLKYERMPEFCFACGRVGHGINECSDIEAKKEAMEGNNPRFGLWMRAPTTDKPKDKSSSQLSGGSSVRDKSMGSSQEVGKRGFLAIEMGPNSSQGKESFNSGWETRRTAVEKPPETLTGGTVEEQAVPDQMCVEDSRSGPIGPDLNKAQAECGNREEKREEAHTQREMDPIIIMDLEKPTPNYISSNESSKEPSQKMETFPTSKYDRRSLGNKPAGSHDRPLLERTGTGESSYVRSLDKAAQKVFPGGGFPVRNEIGG</sequence>
<dbReference type="AlphaFoldDB" id="A0A5C7IJL3"/>
<dbReference type="Pfam" id="PF14111">
    <property type="entry name" value="DUF4283"/>
    <property type="match status" value="1"/>
</dbReference>
<dbReference type="Proteomes" id="UP000323000">
    <property type="component" value="Chromosome 2"/>
</dbReference>
<evidence type="ECO:0000256" key="1">
    <source>
        <dbReference type="PROSITE-ProRule" id="PRU00047"/>
    </source>
</evidence>
<evidence type="ECO:0000313" key="5">
    <source>
        <dbReference type="Proteomes" id="UP000323000"/>
    </source>
</evidence>
<dbReference type="InterPro" id="IPR040256">
    <property type="entry name" value="At4g02000-like"/>
</dbReference>
<evidence type="ECO:0000256" key="2">
    <source>
        <dbReference type="SAM" id="MobiDB-lite"/>
    </source>
</evidence>
<dbReference type="GO" id="GO:0008270">
    <property type="term" value="F:zinc ion binding"/>
    <property type="evidence" value="ECO:0007669"/>
    <property type="project" value="UniProtKB-KW"/>
</dbReference>
<dbReference type="GO" id="GO:0003676">
    <property type="term" value="F:nucleic acid binding"/>
    <property type="evidence" value="ECO:0007669"/>
    <property type="project" value="InterPro"/>
</dbReference>
<dbReference type="InterPro" id="IPR025558">
    <property type="entry name" value="DUF4283"/>
</dbReference>
<gene>
    <name evidence="4" type="ORF">EZV62_004194</name>
</gene>
<keyword evidence="5" id="KW-1185">Reference proteome</keyword>
<dbReference type="EMBL" id="VAHF01000002">
    <property type="protein sequence ID" value="TXG69259.1"/>
    <property type="molecule type" value="Genomic_DNA"/>
</dbReference>
<evidence type="ECO:0000259" key="3">
    <source>
        <dbReference type="PROSITE" id="PS50158"/>
    </source>
</evidence>
<accession>A0A5C7IJL3</accession>
<dbReference type="InterPro" id="IPR001878">
    <property type="entry name" value="Znf_CCHC"/>
</dbReference>
<reference evidence="5" key="1">
    <citation type="journal article" date="2019" name="Gigascience">
        <title>De novo genome assembly of the endangered Acer yangbiense, a plant species with extremely small populations endemic to Yunnan Province, China.</title>
        <authorList>
            <person name="Yang J."/>
            <person name="Wariss H.M."/>
            <person name="Tao L."/>
            <person name="Zhang R."/>
            <person name="Yun Q."/>
            <person name="Hollingsworth P."/>
            <person name="Dao Z."/>
            <person name="Luo G."/>
            <person name="Guo H."/>
            <person name="Ma Y."/>
            <person name="Sun W."/>
        </authorList>
    </citation>
    <scope>NUCLEOTIDE SEQUENCE [LARGE SCALE GENOMIC DNA]</scope>
    <source>
        <strain evidence="5">cv. Malutang</strain>
    </source>
</reference>
<feature type="compositionally biased region" description="Basic and acidic residues" evidence="2">
    <location>
        <begin position="429"/>
        <end position="445"/>
    </location>
</feature>
<proteinExistence type="predicted"/>
<organism evidence="4 5">
    <name type="scientific">Acer yangbiense</name>
    <dbReference type="NCBI Taxonomy" id="1000413"/>
    <lineage>
        <taxon>Eukaryota</taxon>
        <taxon>Viridiplantae</taxon>
        <taxon>Streptophyta</taxon>
        <taxon>Embryophyta</taxon>
        <taxon>Tracheophyta</taxon>
        <taxon>Spermatophyta</taxon>
        <taxon>Magnoliopsida</taxon>
        <taxon>eudicotyledons</taxon>
        <taxon>Gunneridae</taxon>
        <taxon>Pentapetalae</taxon>
        <taxon>rosids</taxon>
        <taxon>malvids</taxon>
        <taxon>Sapindales</taxon>
        <taxon>Sapindaceae</taxon>
        <taxon>Hippocastanoideae</taxon>
        <taxon>Acereae</taxon>
        <taxon>Acer</taxon>
    </lineage>
</organism>
<dbReference type="PROSITE" id="PS50158">
    <property type="entry name" value="ZF_CCHC"/>
    <property type="match status" value="1"/>
</dbReference>
<feature type="region of interest" description="Disordered" evidence="2">
    <location>
        <begin position="314"/>
        <end position="354"/>
    </location>
</feature>
<keyword evidence="1" id="KW-0863">Zinc-finger</keyword>
<protein>
    <recommendedName>
        <fullName evidence="3">CCHC-type domain-containing protein</fullName>
    </recommendedName>
</protein>
<dbReference type="PANTHER" id="PTHR31286:SF167">
    <property type="entry name" value="OS09G0268800 PROTEIN"/>
    <property type="match status" value="1"/>
</dbReference>
<feature type="region of interest" description="Disordered" evidence="2">
    <location>
        <begin position="412"/>
        <end position="509"/>
    </location>
</feature>
<keyword evidence="1" id="KW-0479">Metal-binding</keyword>
<feature type="domain" description="CCHC-type" evidence="3">
    <location>
        <begin position="287"/>
        <end position="300"/>
    </location>
</feature>